<evidence type="ECO:0000313" key="3">
    <source>
        <dbReference type="Proteomes" id="UP001059041"/>
    </source>
</evidence>
<dbReference type="Pfam" id="PF00429">
    <property type="entry name" value="TLV_coat"/>
    <property type="match status" value="1"/>
</dbReference>
<dbReference type="InterPro" id="IPR018154">
    <property type="entry name" value="TLV/ENV_coat_polyprotein"/>
</dbReference>
<keyword evidence="3" id="KW-1185">Reference proteome</keyword>
<dbReference type="SUPFAM" id="SSF58069">
    <property type="entry name" value="Virus ectodomain"/>
    <property type="match status" value="1"/>
</dbReference>
<dbReference type="Gene3D" id="1.10.287.210">
    <property type="match status" value="1"/>
</dbReference>
<dbReference type="EMBL" id="JAFHDT010000025">
    <property type="protein sequence ID" value="KAI7791135.1"/>
    <property type="molecule type" value="Genomic_DNA"/>
</dbReference>
<evidence type="ECO:0000313" key="2">
    <source>
        <dbReference type="EMBL" id="KAI7791135.1"/>
    </source>
</evidence>
<accession>A0A9W7T5P7</accession>
<reference evidence="2" key="1">
    <citation type="submission" date="2021-02" db="EMBL/GenBank/DDBJ databases">
        <title>Comparative genomics reveals that relaxation of natural selection precedes convergent phenotypic evolution of cavefish.</title>
        <authorList>
            <person name="Peng Z."/>
        </authorList>
    </citation>
    <scope>NUCLEOTIDE SEQUENCE</scope>
    <source>
        <tissue evidence="2">Muscle</tissue>
    </source>
</reference>
<keyword evidence="1" id="KW-0472">Membrane</keyword>
<feature type="transmembrane region" description="Helical" evidence="1">
    <location>
        <begin position="590"/>
        <end position="616"/>
    </location>
</feature>
<evidence type="ECO:0000256" key="1">
    <source>
        <dbReference type="SAM" id="Phobius"/>
    </source>
</evidence>
<dbReference type="Gene3D" id="2.60.40.10">
    <property type="entry name" value="Immunoglobulins"/>
    <property type="match status" value="1"/>
</dbReference>
<protein>
    <submittedName>
        <fullName evidence="2">Uncharacterized protein</fullName>
    </submittedName>
</protein>
<dbReference type="Proteomes" id="UP001059041">
    <property type="component" value="Linkage Group LG25"/>
</dbReference>
<keyword evidence="1" id="KW-1133">Transmembrane helix</keyword>
<dbReference type="PANTHER" id="PTHR10424">
    <property type="entry name" value="VIRAL ENVELOPE PROTEIN"/>
    <property type="match status" value="1"/>
</dbReference>
<comment type="caution">
    <text evidence="2">The sequence shown here is derived from an EMBL/GenBank/DDBJ whole genome shotgun (WGS) entry which is preliminary data.</text>
</comment>
<organism evidence="2 3">
    <name type="scientific">Triplophysa rosa</name>
    <name type="common">Cave loach</name>
    <dbReference type="NCBI Taxonomy" id="992332"/>
    <lineage>
        <taxon>Eukaryota</taxon>
        <taxon>Metazoa</taxon>
        <taxon>Chordata</taxon>
        <taxon>Craniata</taxon>
        <taxon>Vertebrata</taxon>
        <taxon>Euteleostomi</taxon>
        <taxon>Actinopterygii</taxon>
        <taxon>Neopterygii</taxon>
        <taxon>Teleostei</taxon>
        <taxon>Ostariophysi</taxon>
        <taxon>Cypriniformes</taxon>
        <taxon>Nemacheilidae</taxon>
        <taxon>Triplophysa</taxon>
    </lineage>
</organism>
<sequence>MERHQPWHPFWLPGFCGISKTTCFLAILSVLISANILTQTEAISKGIKKNTPNHGQDQASVPVKIRPKRSAISLTDNPMTITGEKGRVNSFLCDPITVTSGKDLNTENTRYNFGEDLYFCKHPCGWVDVKAYTPNTEYGTDRRFNVTTVTQNDATYSYQKALILKVTMINLTDNDIGTYYCGWGKTGKDGYQAVQLNVIDKIPDPVKKLVPGLKSPEEDAWMIETVKNGHDPVVNRAMLMCRGNKACALAVLQKQELKIEKSCWWCLQMSHAWRAAPLRIKVVNELEGKIPCQIVKVLQAASDLTKGTIPAKHSNSQCHKTTTSYVETSFVTPPIRVIPDVGDVCLCATKPTERLLGWSDCRIKISLINATNNCTAIANNIVHNFTCPFEKPNQTMPAIVWVCGGRAFHHLPAIPWTGCCYPAFMSVGAAVYVADKEKVQQRRKRSTLIQSEMPAYYKGNKLWDPFTGIGAQIGWSLFPFGGTAATINKLNGLAWQVLALANRTEKALGLVNKEMTKIREAVIQNRFALDMLTAEKGGVCKMLGISCCFYIPDYHENITDIINDMRKAVKEPEDGDDSWIDWLKNLWGGWGYWLSHTVLPVVVVVGLVLFCLPCFIRCFMWKIQRLIMSNE</sequence>
<proteinExistence type="predicted"/>
<dbReference type="AlphaFoldDB" id="A0A9W7T5P7"/>
<dbReference type="InterPro" id="IPR013783">
    <property type="entry name" value="Ig-like_fold"/>
</dbReference>
<gene>
    <name evidence="2" type="ORF">IRJ41_010260</name>
</gene>
<keyword evidence="1" id="KW-0812">Transmembrane</keyword>
<name>A0A9W7T5P7_TRIRA</name>